<dbReference type="EMBL" id="LXQD01000293">
    <property type="protein sequence ID" value="RCJ29470.1"/>
    <property type="molecule type" value="Genomic_DNA"/>
</dbReference>
<dbReference type="InterPro" id="IPR023214">
    <property type="entry name" value="HAD_sf"/>
</dbReference>
<evidence type="ECO:0000256" key="2">
    <source>
        <dbReference type="ARBA" id="ARBA00005675"/>
    </source>
</evidence>
<feature type="transmembrane region" description="Helical" evidence="9">
    <location>
        <begin position="743"/>
        <end position="761"/>
    </location>
</feature>
<dbReference type="Gene3D" id="1.20.1110.10">
    <property type="entry name" value="Calcium-transporting ATPase, transmembrane domain"/>
    <property type="match status" value="1"/>
</dbReference>
<evidence type="ECO:0000256" key="5">
    <source>
        <dbReference type="ARBA" id="ARBA00022840"/>
    </source>
</evidence>
<dbReference type="Pfam" id="PF13246">
    <property type="entry name" value="Cation_ATPase"/>
    <property type="match status" value="1"/>
</dbReference>
<keyword evidence="3 9" id="KW-0812">Transmembrane</keyword>
<dbReference type="InterPro" id="IPR004014">
    <property type="entry name" value="ATPase_P-typ_cation-transptr_N"/>
</dbReference>
<dbReference type="PANTHER" id="PTHR43294">
    <property type="entry name" value="SODIUM/POTASSIUM-TRANSPORTING ATPASE SUBUNIT ALPHA"/>
    <property type="match status" value="1"/>
</dbReference>
<dbReference type="SMART" id="SM00831">
    <property type="entry name" value="Cation_ATPase_N"/>
    <property type="match status" value="1"/>
</dbReference>
<dbReference type="GO" id="GO:1990573">
    <property type="term" value="P:potassium ion import across plasma membrane"/>
    <property type="evidence" value="ECO:0007669"/>
    <property type="project" value="TreeGrafter"/>
</dbReference>
<reference evidence="11" key="1">
    <citation type="submission" date="2016-04" db="EMBL/GenBank/DDBJ databases">
        <authorList>
            <person name="Tabuchi Yagui T.R."/>
        </authorList>
    </citation>
    <scope>NUCLEOTIDE SEQUENCE [LARGE SCALE GENOMIC DNA]</scope>
    <source>
        <strain evidence="11">NIES-26</strain>
    </source>
</reference>
<dbReference type="InterPro" id="IPR006068">
    <property type="entry name" value="ATPase_P-typ_cation-transptr_C"/>
</dbReference>
<dbReference type="InterPro" id="IPR023299">
    <property type="entry name" value="ATPase_P-typ_cyto_dom_N"/>
</dbReference>
<name>A0A367R0L2_9NOSO</name>
<evidence type="ECO:0000313" key="11">
    <source>
        <dbReference type="EMBL" id="RCJ29470.1"/>
    </source>
</evidence>
<accession>A0A367R0L2</accession>
<dbReference type="GO" id="GO:1902600">
    <property type="term" value="P:proton transmembrane transport"/>
    <property type="evidence" value="ECO:0007669"/>
    <property type="project" value="TreeGrafter"/>
</dbReference>
<dbReference type="GO" id="GO:0016887">
    <property type="term" value="F:ATP hydrolysis activity"/>
    <property type="evidence" value="ECO:0007669"/>
    <property type="project" value="InterPro"/>
</dbReference>
<dbReference type="InterPro" id="IPR059000">
    <property type="entry name" value="ATPase_P-type_domA"/>
</dbReference>
<dbReference type="NCBIfam" id="TIGR01494">
    <property type="entry name" value="ATPase_P-type"/>
    <property type="match status" value="2"/>
</dbReference>
<evidence type="ECO:0000256" key="8">
    <source>
        <dbReference type="ARBA" id="ARBA00023136"/>
    </source>
</evidence>
<dbReference type="AlphaFoldDB" id="A0A367R0L2"/>
<dbReference type="InterPro" id="IPR050510">
    <property type="entry name" value="Cation_transp_ATPase_P-type"/>
</dbReference>
<dbReference type="SUPFAM" id="SSF81665">
    <property type="entry name" value="Calcium ATPase, transmembrane domain M"/>
    <property type="match status" value="1"/>
</dbReference>
<dbReference type="Gene3D" id="3.40.50.1000">
    <property type="entry name" value="HAD superfamily/HAD-like"/>
    <property type="match status" value="1"/>
</dbReference>
<dbReference type="FunFam" id="3.40.50.1000:FF:000001">
    <property type="entry name" value="Phospholipid-transporting ATPase IC"/>
    <property type="match status" value="1"/>
</dbReference>
<evidence type="ECO:0000256" key="4">
    <source>
        <dbReference type="ARBA" id="ARBA00022741"/>
    </source>
</evidence>
<dbReference type="SFLD" id="SFLDF00027">
    <property type="entry name" value="p-type_atpase"/>
    <property type="match status" value="1"/>
</dbReference>
<dbReference type="GO" id="GO:0006883">
    <property type="term" value="P:intracellular sodium ion homeostasis"/>
    <property type="evidence" value="ECO:0007669"/>
    <property type="project" value="TreeGrafter"/>
</dbReference>
<dbReference type="GO" id="GO:0005886">
    <property type="term" value="C:plasma membrane"/>
    <property type="evidence" value="ECO:0007669"/>
    <property type="project" value="TreeGrafter"/>
</dbReference>
<comment type="subcellular location">
    <subcellularLocation>
        <location evidence="1">Membrane</location>
        <topology evidence="1">Multi-pass membrane protein</topology>
    </subcellularLocation>
</comment>
<keyword evidence="4" id="KW-0547">Nucleotide-binding</keyword>
<feature type="domain" description="Cation-transporting P-type ATPase N-terminal" evidence="10">
    <location>
        <begin position="22"/>
        <end position="96"/>
    </location>
</feature>
<dbReference type="InterPro" id="IPR044492">
    <property type="entry name" value="P_typ_ATPase_HD_dom"/>
</dbReference>
<dbReference type="Gene3D" id="3.40.1110.10">
    <property type="entry name" value="Calcium-transporting ATPase, cytoplasmic domain N"/>
    <property type="match status" value="1"/>
</dbReference>
<protein>
    <submittedName>
        <fullName evidence="11">Carbonate dehydratase</fullName>
    </submittedName>
</protein>
<feature type="transmembrane region" description="Helical" evidence="9">
    <location>
        <begin position="856"/>
        <end position="877"/>
    </location>
</feature>
<evidence type="ECO:0000256" key="1">
    <source>
        <dbReference type="ARBA" id="ARBA00004141"/>
    </source>
</evidence>
<feature type="transmembrane region" description="Helical" evidence="9">
    <location>
        <begin position="889"/>
        <end position="909"/>
    </location>
</feature>
<feature type="transmembrane region" description="Helical" evidence="9">
    <location>
        <begin position="789"/>
        <end position="808"/>
    </location>
</feature>
<dbReference type="InterPro" id="IPR001757">
    <property type="entry name" value="P_typ_ATPase"/>
</dbReference>
<feature type="transmembrane region" description="Helical" evidence="9">
    <location>
        <begin position="264"/>
        <end position="282"/>
    </location>
</feature>
<proteinExistence type="inferred from homology"/>
<dbReference type="Pfam" id="PF08282">
    <property type="entry name" value="Hydrolase_3"/>
    <property type="match status" value="1"/>
</dbReference>
<sequence>MTADTIATNTFAETTKDLLNYEWHTLGEQKVVQTLASHPEAGLTHEEATKRHQQMGANQLTGKSGKSPWLRFLEQFNQPLLYILLTAGVVTLLLRDWIDAGVIFAVTLINVIISYIQESKAEGAIAALSKAVTTEATLIRDGQKTRLASAELVLGDLVLLASGDKVPADLRLLSVRGLQVDESALTGESVPVEKATASLPIETPLAERSNMVYAGSFVSFGQAEGIVVAIADATETGRISQLIESSTNLKTPLTRNIDKFSKSLLYVILGLAALTFAVGLGQGESWIDVFKASVALVVSAIPEGLPAIVTVTLAIGVSRMARCKAIIRKLPAVETLGSTTVICSDKTGTLTENQMTVQKIYAGGQHYTVSGIGYAPDGETLIDQQPVDFNTDGHIALWESLEAGLLCNDSHIEWGDGQWNLVGTPTEGALITAANKAGLTQANLEQELPRIDTIPFESQFQYMATLHELDAKRSLNVIYLKGSVEAILQRCDRILNAQGQLARLNPAAVEQEVAGMANQGLRVLAFASKEVATKRSLDRNDIDRGLVFLGLQGIIDPPREEAIAAVKACQSAGIQVKMITGDHALTAAAIARQMGICSTEEQVFTGQQLAQMDEKEFAQAAEQGMVFARVAPEQKLRLVKALQLKGEIVAMTGDGVNDAPALKQADIGVAMGIAGAEVAKESADMLLTDDNFASIEAAVEEGRGVYRNLRKAIAFLLPINVGESMTILIAILLATVLPILPIQILWLNMVSSIALIAPLAFEPKSGQVMQQPPRNPRERLLSGGLLQRIIAISVFNWLVIFGMFQWILQTTGNEPLARTMAINGLVAAEVFYLLSISQFLPSLVVRIQGKRTPVAYAPAIGIVVVVILQCLFSQWSMMNQVFDTTPLTFTQALICMGVGLPVVFIALILQRFDPLN</sequence>
<evidence type="ECO:0000256" key="6">
    <source>
        <dbReference type="ARBA" id="ARBA00022967"/>
    </source>
</evidence>
<dbReference type="InterPro" id="IPR023298">
    <property type="entry name" value="ATPase_P-typ_TM_dom_sf"/>
</dbReference>
<feature type="transmembrane region" description="Helical" evidence="9">
    <location>
        <begin position="294"/>
        <end position="318"/>
    </location>
</feature>
<dbReference type="Pfam" id="PF00122">
    <property type="entry name" value="E1-E2_ATPase"/>
    <property type="match status" value="1"/>
</dbReference>
<feature type="transmembrane region" description="Helical" evidence="9">
    <location>
        <begin position="100"/>
        <end position="116"/>
    </location>
</feature>
<feature type="transmembrane region" description="Helical" evidence="9">
    <location>
        <begin position="76"/>
        <end position="94"/>
    </location>
</feature>
<keyword evidence="5" id="KW-0067">ATP-binding</keyword>
<dbReference type="FunFam" id="3.40.50.1000:FF:000028">
    <property type="entry name" value="Calcium-transporting P-type ATPase, putative"/>
    <property type="match status" value="1"/>
</dbReference>
<dbReference type="SFLD" id="SFLDS00003">
    <property type="entry name" value="Haloacid_Dehalogenase"/>
    <property type="match status" value="1"/>
</dbReference>
<dbReference type="GO" id="GO:0036376">
    <property type="term" value="P:sodium ion export across plasma membrane"/>
    <property type="evidence" value="ECO:0007669"/>
    <property type="project" value="TreeGrafter"/>
</dbReference>
<keyword evidence="7 9" id="KW-1133">Transmembrane helix</keyword>
<evidence type="ECO:0000256" key="7">
    <source>
        <dbReference type="ARBA" id="ARBA00022989"/>
    </source>
</evidence>
<dbReference type="PANTHER" id="PTHR43294:SF20">
    <property type="entry name" value="P-TYPE ATPASE"/>
    <property type="match status" value="1"/>
</dbReference>
<evidence type="ECO:0000256" key="9">
    <source>
        <dbReference type="SAM" id="Phobius"/>
    </source>
</evidence>
<gene>
    <name evidence="11" type="ORF">A6770_22340</name>
</gene>
<dbReference type="Proteomes" id="UP000252107">
    <property type="component" value="Unassembled WGS sequence"/>
</dbReference>
<dbReference type="SUPFAM" id="SSF81653">
    <property type="entry name" value="Calcium ATPase, transduction domain A"/>
    <property type="match status" value="1"/>
</dbReference>
<dbReference type="SUPFAM" id="SSF81660">
    <property type="entry name" value="Metal cation-transporting ATPase, ATP-binding domain N"/>
    <property type="match status" value="1"/>
</dbReference>
<keyword evidence="6" id="KW-1278">Translocase</keyword>
<feature type="transmembrane region" description="Helical" evidence="9">
    <location>
        <begin position="713"/>
        <end position="737"/>
    </location>
</feature>
<evidence type="ECO:0000313" key="12">
    <source>
        <dbReference type="Proteomes" id="UP000252107"/>
    </source>
</evidence>
<keyword evidence="12" id="KW-1185">Reference proteome</keyword>
<dbReference type="InterPro" id="IPR036412">
    <property type="entry name" value="HAD-like_sf"/>
</dbReference>
<dbReference type="SUPFAM" id="SSF56784">
    <property type="entry name" value="HAD-like"/>
    <property type="match status" value="1"/>
</dbReference>
<dbReference type="Pfam" id="PF00690">
    <property type="entry name" value="Cation_ATPase_N"/>
    <property type="match status" value="1"/>
</dbReference>
<dbReference type="PRINTS" id="PR00119">
    <property type="entry name" value="CATATPASE"/>
</dbReference>
<dbReference type="GO" id="GO:0005391">
    <property type="term" value="F:P-type sodium:potassium-exchanging transporter activity"/>
    <property type="evidence" value="ECO:0007669"/>
    <property type="project" value="TreeGrafter"/>
</dbReference>
<dbReference type="PROSITE" id="PS00154">
    <property type="entry name" value="ATPASE_E1_E2"/>
    <property type="match status" value="1"/>
</dbReference>
<dbReference type="InterPro" id="IPR018303">
    <property type="entry name" value="ATPase_P-typ_P_site"/>
</dbReference>
<dbReference type="Gene3D" id="2.70.150.10">
    <property type="entry name" value="Calcium-transporting ATPase, cytoplasmic transduction domain A"/>
    <property type="match status" value="1"/>
</dbReference>
<evidence type="ECO:0000259" key="10">
    <source>
        <dbReference type="SMART" id="SM00831"/>
    </source>
</evidence>
<dbReference type="GO" id="GO:0030007">
    <property type="term" value="P:intracellular potassium ion homeostasis"/>
    <property type="evidence" value="ECO:0007669"/>
    <property type="project" value="TreeGrafter"/>
</dbReference>
<dbReference type="InterPro" id="IPR008250">
    <property type="entry name" value="ATPase_P-typ_transduc_dom_A_sf"/>
</dbReference>
<dbReference type="GO" id="GO:0005524">
    <property type="term" value="F:ATP binding"/>
    <property type="evidence" value="ECO:0007669"/>
    <property type="project" value="UniProtKB-KW"/>
</dbReference>
<organism evidence="11 12">
    <name type="scientific">Nostoc minutum NIES-26</name>
    <dbReference type="NCBI Taxonomy" id="1844469"/>
    <lineage>
        <taxon>Bacteria</taxon>
        <taxon>Bacillati</taxon>
        <taxon>Cyanobacteriota</taxon>
        <taxon>Cyanophyceae</taxon>
        <taxon>Nostocales</taxon>
        <taxon>Nostocaceae</taxon>
        <taxon>Nostoc</taxon>
    </lineage>
</organism>
<dbReference type="SFLD" id="SFLDG00002">
    <property type="entry name" value="C1.7:_P-type_atpase_like"/>
    <property type="match status" value="1"/>
</dbReference>
<comment type="similarity">
    <text evidence="2">Belongs to the cation transport ATPase (P-type) (TC 3.A.3) family. Type IIA subfamily.</text>
</comment>
<feature type="transmembrane region" description="Helical" evidence="9">
    <location>
        <begin position="820"/>
        <end position="844"/>
    </location>
</feature>
<keyword evidence="8 9" id="KW-0472">Membrane</keyword>
<dbReference type="Pfam" id="PF00689">
    <property type="entry name" value="Cation_ATPase_C"/>
    <property type="match status" value="1"/>
</dbReference>
<dbReference type="PRINTS" id="PR00120">
    <property type="entry name" value="HATPASE"/>
</dbReference>
<evidence type="ECO:0000256" key="3">
    <source>
        <dbReference type="ARBA" id="ARBA00022692"/>
    </source>
</evidence>
<comment type="caution">
    <text evidence="11">The sequence shown here is derived from an EMBL/GenBank/DDBJ whole genome shotgun (WGS) entry which is preliminary data.</text>
</comment>